<dbReference type="EMBL" id="LJZX01000001">
    <property type="protein sequence ID" value="PKQ82966.1"/>
    <property type="molecule type" value="Genomic_DNA"/>
</dbReference>
<dbReference type="InterPro" id="IPR021146">
    <property type="entry name" value="Phage_gp6-like_head-tail"/>
</dbReference>
<dbReference type="NCBIfam" id="TIGR01560">
    <property type="entry name" value="put_DNA_pack"/>
    <property type="match status" value="1"/>
</dbReference>
<dbReference type="AlphaFoldDB" id="A0A2N3J8R6"/>
<evidence type="ECO:0008006" key="3">
    <source>
        <dbReference type="Google" id="ProtNLM"/>
    </source>
</evidence>
<proteinExistence type="predicted"/>
<evidence type="ECO:0000313" key="1">
    <source>
        <dbReference type="EMBL" id="PKQ82966.1"/>
    </source>
</evidence>
<sequence length="103" mass="11194">MLLITVAEAKAQCRIEPEMVEEDALLTGLIEAAISHIQSDINKPLVVTGEEGQSLTPALRMAALLLIGHWYTNREAVVTGTIATTLPLAYESLIHPYREIVVG</sequence>
<accession>A0A2N3J8R6</accession>
<dbReference type="Pfam" id="PF05135">
    <property type="entry name" value="Phage_connect_1"/>
    <property type="match status" value="1"/>
</dbReference>
<dbReference type="Gene3D" id="1.10.3230.30">
    <property type="entry name" value="Phage gp6-like head-tail connector protein"/>
    <property type="match status" value="1"/>
</dbReference>
<reference evidence="1 2" key="1">
    <citation type="journal article" date="2017" name="Front. Microbiol.">
        <title>Strong Genomic and Phenotypic Heterogeneity in the Aeromonas sobria Species Complex.</title>
        <authorList>
            <person name="Gauthier J."/>
            <person name="Vincent A.T."/>
            <person name="Charette S.J."/>
            <person name="Derome N."/>
        </authorList>
    </citation>
    <scope>NUCLEOTIDE SEQUENCE [LARGE SCALE GENOMIC DNA]</scope>
    <source>
        <strain evidence="1 2">JF2635</strain>
    </source>
</reference>
<dbReference type="Proteomes" id="UP000233526">
    <property type="component" value="Unassembled WGS sequence"/>
</dbReference>
<dbReference type="CDD" id="cd08054">
    <property type="entry name" value="gp6"/>
    <property type="match status" value="1"/>
</dbReference>
<comment type="caution">
    <text evidence="1">The sequence shown here is derived from an EMBL/GenBank/DDBJ whole genome shotgun (WGS) entry which is preliminary data.</text>
</comment>
<gene>
    <name evidence="1" type="ORF">AOX56_00135</name>
</gene>
<dbReference type="RefSeq" id="WP_101315162.1">
    <property type="nucleotide sequence ID" value="NZ_CAWNSS010000001.1"/>
</dbReference>
<evidence type="ECO:0000313" key="2">
    <source>
        <dbReference type="Proteomes" id="UP000233526"/>
    </source>
</evidence>
<protein>
    <recommendedName>
        <fullName evidence="3">Phage gp6-like head-tail connector protein</fullName>
    </recommendedName>
</protein>
<organism evidence="1 2">
    <name type="scientific">Aeromonas sobria</name>
    <dbReference type="NCBI Taxonomy" id="646"/>
    <lineage>
        <taxon>Bacteria</taxon>
        <taxon>Pseudomonadati</taxon>
        <taxon>Pseudomonadota</taxon>
        <taxon>Gammaproteobacteria</taxon>
        <taxon>Aeromonadales</taxon>
        <taxon>Aeromonadaceae</taxon>
        <taxon>Aeromonas</taxon>
    </lineage>
</organism>
<name>A0A2N3J8R6_AERSO</name>
<dbReference type="InterPro" id="IPR006450">
    <property type="entry name" value="Phage_HK97_gp6-like"/>
</dbReference>